<accession>A0A4Z1EGZ3</accession>
<proteinExistence type="predicted"/>
<dbReference type="AlphaFoldDB" id="A0A4Z1EGZ3"/>
<comment type="caution">
    <text evidence="2">The sequence shown here is derived from an EMBL/GenBank/DDBJ whole genome shotgun (WGS) entry which is preliminary data.</text>
</comment>
<dbReference type="InterPro" id="IPR050565">
    <property type="entry name" value="LYPA1-2/EST-like"/>
</dbReference>
<evidence type="ECO:0000256" key="1">
    <source>
        <dbReference type="SAM" id="MobiDB-lite"/>
    </source>
</evidence>
<dbReference type="GO" id="GO:0052689">
    <property type="term" value="F:carboxylic ester hydrolase activity"/>
    <property type="evidence" value="ECO:0007669"/>
    <property type="project" value="TreeGrafter"/>
</dbReference>
<dbReference type="Proteomes" id="UP000297777">
    <property type="component" value="Unassembled WGS sequence"/>
</dbReference>
<dbReference type="PANTHER" id="PTHR10655">
    <property type="entry name" value="LYSOPHOSPHOLIPASE-RELATED"/>
    <property type="match status" value="1"/>
</dbReference>
<keyword evidence="3" id="KW-1185">Reference proteome</keyword>
<dbReference type="PANTHER" id="PTHR10655:SF63">
    <property type="entry name" value="PHOSPHOLIPASE_CARBOXYLESTERASE_THIOESTERASE DOMAIN-CONTAINING PROTEIN"/>
    <property type="match status" value="1"/>
</dbReference>
<name>A0A4Z1EGZ3_9HELO</name>
<evidence type="ECO:0008006" key="4">
    <source>
        <dbReference type="Google" id="ProtNLM"/>
    </source>
</evidence>
<feature type="region of interest" description="Disordered" evidence="1">
    <location>
        <begin position="1"/>
        <end position="26"/>
    </location>
</feature>
<dbReference type="SUPFAM" id="SSF53474">
    <property type="entry name" value="alpha/beta-Hydrolases"/>
    <property type="match status" value="1"/>
</dbReference>
<dbReference type="OrthoDB" id="2418081at2759"/>
<feature type="compositionally biased region" description="Acidic residues" evidence="1">
    <location>
        <begin position="15"/>
        <end position="26"/>
    </location>
</feature>
<evidence type="ECO:0000313" key="2">
    <source>
        <dbReference type="EMBL" id="TGO10479.1"/>
    </source>
</evidence>
<sequence length="330" mass="37541">MNSVAEQSNEQPSEEREDSNVDTDDLETEESALLVVEKLADGSVIIPRKIGNDHTRSVILVHDVFDTAADWANEFMAAKPNDETIMSIFPGTTWCFPEVDYPWLTQDMESDMSETSVEMVDFWTLYSDTVQSERRIEILESLYGMLQPIQRMIDRESKLVGIQNVFIGGLEDGATAALHLFLASLGNQGGAMGGFIGMNGMLPFHWDVMSLIDETPNFEDLSRDEYIDQQMHNLKKVVTFMRDTLALPPARTIDRTFACLGIPIFLGSMMTDPDNLERREDREAMIEILRHFRCFHPIYFTNDYKNPDLDGQVEGFVNYLRKTDSIRVPG</sequence>
<protein>
    <recommendedName>
        <fullName evidence="4">Phospholipase/carboxylesterase/thioesterase domain-containing protein</fullName>
    </recommendedName>
</protein>
<dbReference type="EMBL" id="PQXH01000134">
    <property type="protein sequence ID" value="TGO10479.1"/>
    <property type="molecule type" value="Genomic_DNA"/>
</dbReference>
<dbReference type="Gene3D" id="3.40.50.1820">
    <property type="entry name" value="alpha/beta hydrolase"/>
    <property type="match status" value="1"/>
</dbReference>
<organism evidence="2 3">
    <name type="scientific">Botrytis tulipae</name>
    <dbReference type="NCBI Taxonomy" id="87230"/>
    <lineage>
        <taxon>Eukaryota</taxon>
        <taxon>Fungi</taxon>
        <taxon>Dikarya</taxon>
        <taxon>Ascomycota</taxon>
        <taxon>Pezizomycotina</taxon>
        <taxon>Leotiomycetes</taxon>
        <taxon>Helotiales</taxon>
        <taxon>Sclerotiniaceae</taxon>
        <taxon>Botrytis</taxon>
    </lineage>
</organism>
<dbReference type="InterPro" id="IPR029058">
    <property type="entry name" value="AB_hydrolase_fold"/>
</dbReference>
<dbReference type="GO" id="GO:0005737">
    <property type="term" value="C:cytoplasm"/>
    <property type="evidence" value="ECO:0007669"/>
    <property type="project" value="TreeGrafter"/>
</dbReference>
<gene>
    <name evidence="2" type="ORF">BTUL_0134g00310</name>
</gene>
<reference evidence="2 3" key="1">
    <citation type="submission" date="2017-12" db="EMBL/GenBank/DDBJ databases">
        <title>Comparative genomics of Botrytis spp.</title>
        <authorList>
            <person name="Valero-Jimenez C.A."/>
            <person name="Tapia P."/>
            <person name="Veloso J."/>
            <person name="Silva-Moreno E."/>
            <person name="Staats M."/>
            <person name="Valdes J.H."/>
            <person name="Van Kan J.A.L."/>
        </authorList>
    </citation>
    <scope>NUCLEOTIDE SEQUENCE [LARGE SCALE GENOMIC DNA]</scope>
    <source>
        <strain evidence="2 3">Bt9001</strain>
    </source>
</reference>
<evidence type="ECO:0000313" key="3">
    <source>
        <dbReference type="Proteomes" id="UP000297777"/>
    </source>
</evidence>
<dbReference type="GO" id="GO:0008474">
    <property type="term" value="F:palmitoyl-(protein) hydrolase activity"/>
    <property type="evidence" value="ECO:0007669"/>
    <property type="project" value="TreeGrafter"/>
</dbReference>
<feature type="compositionally biased region" description="Polar residues" evidence="1">
    <location>
        <begin position="1"/>
        <end position="11"/>
    </location>
</feature>